<protein>
    <submittedName>
        <fullName evidence="2">Protein containing NIF system FeS cluster assembly, NifU, N-terminal domain</fullName>
    </submittedName>
</protein>
<dbReference type="GO" id="GO:0005506">
    <property type="term" value="F:iron ion binding"/>
    <property type="evidence" value="ECO:0007669"/>
    <property type="project" value="InterPro"/>
</dbReference>
<dbReference type="GO" id="GO:0016226">
    <property type="term" value="P:iron-sulfur cluster assembly"/>
    <property type="evidence" value="ECO:0007669"/>
    <property type="project" value="InterPro"/>
</dbReference>
<proteinExistence type="predicted"/>
<accession>B6BGH4</accession>
<dbReference type="GO" id="GO:0051536">
    <property type="term" value="F:iron-sulfur cluster binding"/>
    <property type="evidence" value="ECO:0007669"/>
    <property type="project" value="InterPro"/>
</dbReference>
<feature type="domain" description="NIF system FeS cluster assembly NifU N-terminal" evidence="1">
    <location>
        <begin position="12"/>
        <end position="101"/>
    </location>
</feature>
<dbReference type="InterPro" id="IPR002871">
    <property type="entry name" value="NIF_FeS_clus_asmbl_NifU_N"/>
</dbReference>
<evidence type="ECO:0000313" key="2">
    <source>
        <dbReference type="EMBL" id="EHP29602.1"/>
    </source>
</evidence>
<reference evidence="2 3" key="1">
    <citation type="journal article" date="2012" name="Proc. Natl. Acad. Sci. U.S.A.">
        <title>Genome and physiology of a model Epsilonproteobacterium responsible for sulfide detoxification in marine oxygen depletion zones.</title>
        <authorList>
            <person name="Grote J."/>
            <person name="Schott T."/>
            <person name="Bruckner C.G."/>
            <person name="Glockner F.O."/>
            <person name="Jost G."/>
            <person name="Teeling H."/>
            <person name="Labrenz M."/>
            <person name="Jurgens K."/>
        </authorList>
    </citation>
    <scope>NUCLEOTIDE SEQUENCE [LARGE SCALE GENOMIC DNA]</scope>
    <source>
        <strain evidence="2 3">GD1</strain>
    </source>
</reference>
<dbReference type="OrthoDB" id="9808097at2"/>
<evidence type="ECO:0000313" key="3">
    <source>
        <dbReference type="Proteomes" id="UP000006431"/>
    </source>
</evidence>
<evidence type="ECO:0000259" key="1">
    <source>
        <dbReference type="Pfam" id="PF01592"/>
    </source>
</evidence>
<dbReference type="EMBL" id="AFRZ01000001">
    <property type="protein sequence ID" value="EHP29602.1"/>
    <property type="molecule type" value="Genomic_DNA"/>
</dbReference>
<sequence length="183" mass="20529">MQEENQEELSIEIAKHMMQPENYGKLEDADCVGVGIDNATKSYVIMYMKRDSSHILDVKFGTNSATQDAATLGSLLTEMIKGEPIVDSLVTVLGLEQDLQEAYANIQPPKIDTSKPEGEQVEHISTDHQDSANMVLTSFRAAMRHYDRKQEGIEEEQFEMSIVKTCPYSSGDCSFVEKTKEKK</sequence>
<dbReference type="Gene3D" id="3.90.1010.10">
    <property type="match status" value="1"/>
</dbReference>
<dbReference type="RefSeq" id="WP_008336221.1">
    <property type="nucleotide sequence ID" value="NZ_AFRZ01000001.1"/>
</dbReference>
<dbReference type="AlphaFoldDB" id="B6BGH4"/>
<dbReference type="HOGENOM" id="CLU_079283_5_1_7"/>
<dbReference type="SUPFAM" id="SSF82649">
    <property type="entry name" value="SufE/NifU"/>
    <property type="match status" value="1"/>
</dbReference>
<comment type="caution">
    <text evidence="2">The sequence shown here is derived from an EMBL/GenBank/DDBJ whole genome shotgun (WGS) entry which is preliminary data.</text>
</comment>
<keyword evidence="3" id="KW-1185">Reference proteome</keyword>
<dbReference type="PATRIC" id="fig|929558.5.peg.1073"/>
<dbReference type="Pfam" id="PF01592">
    <property type="entry name" value="NifU_N"/>
    <property type="match status" value="1"/>
</dbReference>
<dbReference type="Proteomes" id="UP000006431">
    <property type="component" value="Unassembled WGS sequence"/>
</dbReference>
<gene>
    <name evidence="2" type="ORF">SMGD1_1078</name>
</gene>
<accession>H1FYH6</accession>
<dbReference type="STRING" id="929558.SMGD1_1078"/>
<dbReference type="eggNOG" id="COG0822">
    <property type="taxonomic scope" value="Bacteria"/>
</dbReference>
<organism evidence="2 3">
    <name type="scientific">Sulfurimonas gotlandica (strain DSM 19862 / JCM 16533 / GD1)</name>
    <dbReference type="NCBI Taxonomy" id="929558"/>
    <lineage>
        <taxon>Bacteria</taxon>
        <taxon>Pseudomonadati</taxon>
        <taxon>Campylobacterota</taxon>
        <taxon>Epsilonproteobacteria</taxon>
        <taxon>Campylobacterales</taxon>
        <taxon>Sulfurimonadaceae</taxon>
        <taxon>Sulfurimonas</taxon>
    </lineage>
</organism>
<name>B6BGH4_SULGG</name>